<proteinExistence type="inferred from homology"/>
<dbReference type="AlphaFoldDB" id="I3E9D6"/>
<comment type="subcellular location">
    <subcellularLocation>
        <location evidence="1">Cell membrane</location>
        <topology evidence="1">Multi-pass membrane protein</topology>
    </subcellularLocation>
</comment>
<reference evidence="10 11" key="1">
    <citation type="journal article" date="2015" name="BMC Genomics">
        <title>Transcriptome analysis of thermophilic methylotrophic Bacillus methanolicus MGA3 using RNA-sequencing provides detailed insights into its previously uncharted transcriptional landscape.</title>
        <authorList>
            <person name="Irla M."/>
            <person name="Neshat A."/>
            <person name="Brautaset T."/>
            <person name="Ruckert C."/>
            <person name="Kalinowski J."/>
            <person name="Wendisch V.F."/>
        </authorList>
    </citation>
    <scope>NUCLEOTIDE SEQUENCE [LARGE SCALE GENOMIC DNA]</scope>
    <source>
        <strain evidence="11">MGA3 / ATCC 53907</strain>
    </source>
</reference>
<feature type="transmembrane region" description="Helical" evidence="7">
    <location>
        <begin position="36"/>
        <end position="53"/>
    </location>
</feature>
<keyword evidence="3" id="KW-1003">Cell membrane</keyword>
<dbReference type="PANTHER" id="PTHR34582:SF7">
    <property type="entry name" value="UPF0702 TRANSMEMBRANE PROTEIN YDFS"/>
    <property type="match status" value="1"/>
</dbReference>
<dbReference type="InterPro" id="IPR048454">
    <property type="entry name" value="YetF_N"/>
</dbReference>
<evidence type="ECO:0000256" key="2">
    <source>
        <dbReference type="ARBA" id="ARBA00006448"/>
    </source>
</evidence>
<keyword evidence="5 7" id="KW-1133">Transmembrane helix</keyword>
<evidence type="ECO:0000256" key="3">
    <source>
        <dbReference type="ARBA" id="ARBA00022475"/>
    </source>
</evidence>
<dbReference type="InterPro" id="IPR007353">
    <property type="entry name" value="DUF421"/>
</dbReference>
<accession>I3E9D6</accession>
<evidence type="ECO:0000256" key="7">
    <source>
        <dbReference type="SAM" id="Phobius"/>
    </source>
</evidence>
<feature type="domain" description="YetF-like N-terminal transmembrane" evidence="9">
    <location>
        <begin position="5"/>
        <end position="79"/>
    </location>
</feature>
<evidence type="ECO:0000313" key="11">
    <source>
        <dbReference type="Proteomes" id="UP000027602"/>
    </source>
</evidence>
<evidence type="ECO:0000256" key="1">
    <source>
        <dbReference type="ARBA" id="ARBA00004651"/>
    </source>
</evidence>
<dbReference type="Pfam" id="PF20730">
    <property type="entry name" value="YetF_N"/>
    <property type="match status" value="1"/>
</dbReference>
<gene>
    <name evidence="10" type="ORF">BMMGA3_09790</name>
</gene>
<evidence type="ECO:0000256" key="5">
    <source>
        <dbReference type="ARBA" id="ARBA00022989"/>
    </source>
</evidence>
<dbReference type="eggNOG" id="COG2323">
    <property type="taxonomic scope" value="Bacteria"/>
</dbReference>
<dbReference type="PANTHER" id="PTHR34582">
    <property type="entry name" value="UPF0702 TRANSMEMBRANE PROTEIN YCAP"/>
    <property type="match status" value="1"/>
</dbReference>
<evidence type="ECO:0000313" key="10">
    <source>
        <dbReference type="EMBL" id="AIE60356.1"/>
    </source>
</evidence>
<dbReference type="RefSeq" id="WP_004434809.1">
    <property type="nucleotide sequence ID" value="NZ_ADWW01000002.1"/>
</dbReference>
<keyword evidence="6 7" id="KW-0472">Membrane</keyword>
<evidence type="ECO:0000259" key="9">
    <source>
        <dbReference type="Pfam" id="PF20730"/>
    </source>
</evidence>
<evidence type="ECO:0000256" key="4">
    <source>
        <dbReference type="ARBA" id="ARBA00022692"/>
    </source>
</evidence>
<evidence type="ECO:0000256" key="6">
    <source>
        <dbReference type="ARBA" id="ARBA00023136"/>
    </source>
</evidence>
<dbReference type="KEGG" id="bmet:BMMGA3_09790"/>
<organism evidence="10 11">
    <name type="scientific">Bacillus methanolicus (strain MGA3 / ATCC 53907)</name>
    <dbReference type="NCBI Taxonomy" id="796606"/>
    <lineage>
        <taxon>Bacteria</taxon>
        <taxon>Bacillati</taxon>
        <taxon>Bacillota</taxon>
        <taxon>Bacilli</taxon>
        <taxon>Bacillales</taxon>
        <taxon>Bacillaceae</taxon>
        <taxon>Bacillus</taxon>
    </lineage>
</organism>
<dbReference type="Pfam" id="PF04239">
    <property type="entry name" value="DUF421"/>
    <property type="match status" value="1"/>
</dbReference>
<dbReference type="Gene3D" id="3.30.240.20">
    <property type="entry name" value="bsu07140 like domains"/>
    <property type="match status" value="2"/>
</dbReference>
<dbReference type="HOGENOM" id="CLU_077149_0_2_9"/>
<feature type="domain" description="YetF C-terminal" evidence="8">
    <location>
        <begin position="82"/>
        <end position="215"/>
    </location>
</feature>
<sequence length="230" mass="25806">METIITTSIRTLLGFFILFLLTRGLGKKQLSQMTFFTYITGIALGNIAGDMIVHREIRIIDGATALILWAVLTFLLEFISLKSSRARNLLDGEPSIVIKNGKILEKAMASNKLNMDDLSMLLRAKNIFSVSEVDYAILEPNGQLSVLKKIELEPVTKKDAQITASPRQYLPTELIVDGKVVKKNLSEQNLNEEWLNQQLFAKGIHKIGDVFYAELQSDGSIYIDKKTDNE</sequence>
<keyword evidence="4 7" id="KW-0812">Transmembrane</keyword>
<feature type="transmembrane region" description="Helical" evidence="7">
    <location>
        <begin position="60"/>
        <end position="81"/>
    </location>
</feature>
<dbReference type="EMBL" id="CP007739">
    <property type="protein sequence ID" value="AIE60356.1"/>
    <property type="molecule type" value="Genomic_DNA"/>
</dbReference>
<dbReference type="OrthoDB" id="9778331at2"/>
<dbReference type="Proteomes" id="UP000027602">
    <property type="component" value="Chromosome"/>
</dbReference>
<evidence type="ECO:0000259" key="8">
    <source>
        <dbReference type="Pfam" id="PF04239"/>
    </source>
</evidence>
<protein>
    <recommendedName>
        <fullName evidence="12">DUF421 domain-containing protein</fullName>
    </recommendedName>
</protein>
<evidence type="ECO:0008006" key="12">
    <source>
        <dbReference type="Google" id="ProtNLM"/>
    </source>
</evidence>
<comment type="similarity">
    <text evidence="2">Belongs to the UPF0702 family.</text>
</comment>
<keyword evidence="11" id="KW-1185">Reference proteome</keyword>
<dbReference type="GO" id="GO:0005886">
    <property type="term" value="C:plasma membrane"/>
    <property type="evidence" value="ECO:0007669"/>
    <property type="project" value="UniProtKB-SubCell"/>
</dbReference>
<name>I3E9D6_BACMM</name>
<dbReference type="InterPro" id="IPR023090">
    <property type="entry name" value="UPF0702_alpha/beta_dom_sf"/>
</dbReference>
<dbReference type="STRING" id="796606.BMMGA3_09790"/>